<evidence type="ECO:0000256" key="4">
    <source>
        <dbReference type="ARBA" id="ARBA00022989"/>
    </source>
</evidence>
<feature type="transmembrane region" description="Helical" evidence="6">
    <location>
        <begin position="38"/>
        <end position="59"/>
    </location>
</feature>
<feature type="transmembrane region" description="Helical" evidence="6">
    <location>
        <begin position="66"/>
        <end position="86"/>
    </location>
</feature>
<dbReference type="SUPFAM" id="SSF81321">
    <property type="entry name" value="Family A G protein-coupled receptor-like"/>
    <property type="match status" value="1"/>
</dbReference>
<keyword evidence="4 6" id="KW-1133">Transmembrane helix</keyword>
<evidence type="ECO:0000256" key="1">
    <source>
        <dbReference type="ARBA" id="ARBA00004141"/>
    </source>
</evidence>
<keyword evidence="8" id="KW-1185">Reference proteome</keyword>
<feature type="transmembrane region" description="Helical" evidence="6">
    <location>
        <begin position="152"/>
        <end position="180"/>
    </location>
</feature>
<evidence type="ECO:0000256" key="6">
    <source>
        <dbReference type="SAM" id="Phobius"/>
    </source>
</evidence>
<feature type="transmembrane region" description="Helical" evidence="6">
    <location>
        <begin position="126"/>
        <end position="146"/>
    </location>
</feature>
<dbReference type="SMART" id="SM01021">
    <property type="entry name" value="Bac_rhodopsin"/>
    <property type="match status" value="1"/>
</dbReference>
<evidence type="ECO:0000256" key="5">
    <source>
        <dbReference type="ARBA" id="ARBA00023136"/>
    </source>
</evidence>
<keyword evidence="3 6" id="KW-0812">Transmembrane</keyword>
<evidence type="ECO:0000256" key="3">
    <source>
        <dbReference type="ARBA" id="ARBA00022692"/>
    </source>
</evidence>
<dbReference type="AlphaFoldDB" id="A0A6A6YMR1"/>
<reference evidence="9" key="3">
    <citation type="submission" date="2025-04" db="UniProtKB">
        <authorList>
            <consortium name="RefSeq"/>
        </authorList>
    </citation>
    <scope>IDENTIFICATION</scope>
    <source>
        <strain evidence="9">CBS 304.34</strain>
    </source>
</reference>
<evidence type="ECO:0000313" key="9">
    <source>
        <dbReference type="RefSeq" id="XP_033577140.1"/>
    </source>
</evidence>
<protein>
    <submittedName>
        <fullName evidence="7 9">Family A G protein-coupled receptor-like protein</fullName>
    </submittedName>
</protein>
<dbReference type="OrthoDB" id="536545at2759"/>
<evidence type="ECO:0000313" key="7">
    <source>
        <dbReference type="EMBL" id="KAF2810176.1"/>
    </source>
</evidence>
<gene>
    <name evidence="7 9" type="ORF">BDZ99DRAFT_462775</name>
</gene>
<reference evidence="7 9" key="1">
    <citation type="journal article" date="2020" name="Stud. Mycol.">
        <title>101 Dothideomycetes genomes: a test case for predicting lifestyles and emergence of pathogens.</title>
        <authorList>
            <person name="Haridas S."/>
            <person name="Albert R."/>
            <person name="Binder M."/>
            <person name="Bloem J."/>
            <person name="Labutti K."/>
            <person name="Salamov A."/>
            <person name="Andreopoulos B."/>
            <person name="Baker S."/>
            <person name="Barry K."/>
            <person name="Bills G."/>
            <person name="Bluhm B."/>
            <person name="Cannon C."/>
            <person name="Castanera R."/>
            <person name="Culley D."/>
            <person name="Daum C."/>
            <person name="Ezra D."/>
            <person name="Gonzalez J."/>
            <person name="Henrissat B."/>
            <person name="Kuo A."/>
            <person name="Liang C."/>
            <person name="Lipzen A."/>
            <person name="Lutzoni F."/>
            <person name="Magnuson J."/>
            <person name="Mondo S."/>
            <person name="Nolan M."/>
            <person name="Ohm R."/>
            <person name="Pangilinan J."/>
            <person name="Park H.-J."/>
            <person name="Ramirez L."/>
            <person name="Alfaro M."/>
            <person name="Sun H."/>
            <person name="Tritt A."/>
            <person name="Yoshinaga Y."/>
            <person name="Zwiers L.-H."/>
            <person name="Turgeon B."/>
            <person name="Goodwin S."/>
            <person name="Spatafora J."/>
            <person name="Crous P."/>
            <person name="Grigoriev I."/>
        </authorList>
    </citation>
    <scope>NUCLEOTIDE SEQUENCE</scope>
    <source>
        <strain evidence="7 9">CBS 304.34</strain>
    </source>
</reference>
<dbReference type="GeneID" id="54460818"/>
<keyword evidence="5 6" id="KW-0472">Membrane</keyword>
<sequence>MALLVGAVTYFAQASDLGWSAVEQVNHLDHGLYRQIFFAKYINWVVAFPSFALGLGLLSGISWVTVVLNIFISWFWVLSYLAAAYTTTNYKWGFFAFGTFSWIILAMSTLNECREAAELVGIGRDYIMLAGYLNLLWLLYPVAFALTDGGNIIGVTGSFVFFGILDVLTLPVLSFAFAILGRKWDFGKLSLAFSDYRGGRHGAFSADKEAVPVHDTSDS</sequence>
<comment type="subcellular location">
    <subcellularLocation>
        <location evidence="1">Membrane</location>
        <topology evidence="1">Multi-pass membrane protein</topology>
    </subcellularLocation>
</comment>
<dbReference type="RefSeq" id="XP_033577140.1">
    <property type="nucleotide sequence ID" value="XM_033719925.1"/>
</dbReference>
<accession>A0A6A6YMR1</accession>
<evidence type="ECO:0000313" key="8">
    <source>
        <dbReference type="Proteomes" id="UP000504636"/>
    </source>
</evidence>
<dbReference type="PANTHER" id="PTHR28286:SF1">
    <property type="entry name" value="30 KDA HEAT SHOCK PROTEIN-RELATED"/>
    <property type="match status" value="1"/>
</dbReference>
<dbReference type="PRINTS" id="PR00251">
    <property type="entry name" value="BACTRLOPSIN"/>
</dbReference>
<organism evidence="7">
    <name type="scientific">Mytilinidion resinicola</name>
    <dbReference type="NCBI Taxonomy" id="574789"/>
    <lineage>
        <taxon>Eukaryota</taxon>
        <taxon>Fungi</taxon>
        <taxon>Dikarya</taxon>
        <taxon>Ascomycota</taxon>
        <taxon>Pezizomycotina</taxon>
        <taxon>Dothideomycetes</taxon>
        <taxon>Pleosporomycetidae</taxon>
        <taxon>Mytilinidiales</taxon>
        <taxon>Mytilinidiaceae</taxon>
        <taxon>Mytilinidion</taxon>
    </lineage>
</organism>
<keyword evidence="7" id="KW-0675">Receptor</keyword>
<proteinExistence type="inferred from homology"/>
<dbReference type="Gene3D" id="1.20.1070.10">
    <property type="entry name" value="Rhodopsin 7-helix transmembrane proteins"/>
    <property type="match status" value="1"/>
</dbReference>
<dbReference type="GO" id="GO:0005886">
    <property type="term" value="C:plasma membrane"/>
    <property type="evidence" value="ECO:0007669"/>
    <property type="project" value="TreeGrafter"/>
</dbReference>
<comment type="similarity">
    <text evidence="2">Belongs to the archaeal/bacterial/fungal opsin family.</text>
</comment>
<feature type="transmembrane region" description="Helical" evidence="6">
    <location>
        <begin position="92"/>
        <end position="110"/>
    </location>
</feature>
<dbReference type="PANTHER" id="PTHR28286">
    <property type="match status" value="1"/>
</dbReference>
<dbReference type="Proteomes" id="UP000504636">
    <property type="component" value="Unplaced"/>
</dbReference>
<dbReference type="InterPro" id="IPR001425">
    <property type="entry name" value="Arc/bac/fun_rhodopsins"/>
</dbReference>
<reference evidence="9" key="2">
    <citation type="submission" date="2020-04" db="EMBL/GenBank/DDBJ databases">
        <authorList>
            <consortium name="NCBI Genome Project"/>
        </authorList>
    </citation>
    <scope>NUCLEOTIDE SEQUENCE</scope>
    <source>
        <strain evidence="9">CBS 304.34</strain>
    </source>
</reference>
<dbReference type="EMBL" id="MU003700">
    <property type="protein sequence ID" value="KAF2810176.1"/>
    <property type="molecule type" value="Genomic_DNA"/>
</dbReference>
<dbReference type="GO" id="GO:0005783">
    <property type="term" value="C:endoplasmic reticulum"/>
    <property type="evidence" value="ECO:0007669"/>
    <property type="project" value="TreeGrafter"/>
</dbReference>
<name>A0A6A6YMR1_9PEZI</name>
<evidence type="ECO:0000256" key="2">
    <source>
        <dbReference type="ARBA" id="ARBA00008130"/>
    </source>
</evidence>